<evidence type="ECO:0000313" key="10">
    <source>
        <dbReference type="Proteomes" id="UP000634136"/>
    </source>
</evidence>
<proteinExistence type="inferred from homology"/>
<evidence type="ECO:0000259" key="8">
    <source>
        <dbReference type="Pfam" id="PF01095"/>
    </source>
</evidence>
<dbReference type="InterPro" id="IPR012334">
    <property type="entry name" value="Pectin_lyas_fold"/>
</dbReference>
<name>A0A834T3J1_9FABA</name>
<evidence type="ECO:0000256" key="5">
    <source>
        <dbReference type="ARBA" id="ARBA00022512"/>
    </source>
</evidence>
<gene>
    <name evidence="9" type="ORF">G2W53_028527</name>
</gene>
<dbReference type="Proteomes" id="UP000634136">
    <property type="component" value="Unassembled WGS sequence"/>
</dbReference>
<comment type="similarity">
    <text evidence="3">Belongs to the pectinesterase family.</text>
</comment>
<reference evidence="9" key="1">
    <citation type="submission" date="2020-09" db="EMBL/GenBank/DDBJ databases">
        <title>Genome-Enabled Discovery of Anthraquinone Biosynthesis in Senna tora.</title>
        <authorList>
            <person name="Kang S.-H."/>
            <person name="Pandey R.P."/>
            <person name="Lee C.-M."/>
            <person name="Sim J.-S."/>
            <person name="Jeong J.-T."/>
            <person name="Choi B.-S."/>
            <person name="Jung M."/>
            <person name="Ginzburg D."/>
            <person name="Zhao K."/>
            <person name="Won S.Y."/>
            <person name="Oh T.-J."/>
            <person name="Yu Y."/>
            <person name="Kim N.-H."/>
            <person name="Lee O.R."/>
            <person name="Lee T.-H."/>
            <person name="Bashyal P."/>
            <person name="Kim T.-S."/>
            <person name="Lee W.-H."/>
            <person name="Kawkins C."/>
            <person name="Kim C.-K."/>
            <person name="Kim J.S."/>
            <person name="Ahn B.O."/>
            <person name="Rhee S.Y."/>
            <person name="Sohng J.K."/>
        </authorList>
    </citation>
    <scope>NUCLEOTIDE SEQUENCE</scope>
    <source>
        <tissue evidence="9">Leaf</tissue>
    </source>
</reference>
<organism evidence="9 10">
    <name type="scientific">Senna tora</name>
    <dbReference type="NCBI Taxonomy" id="362788"/>
    <lineage>
        <taxon>Eukaryota</taxon>
        <taxon>Viridiplantae</taxon>
        <taxon>Streptophyta</taxon>
        <taxon>Embryophyta</taxon>
        <taxon>Tracheophyta</taxon>
        <taxon>Spermatophyta</taxon>
        <taxon>Magnoliopsida</taxon>
        <taxon>eudicotyledons</taxon>
        <taxon>Gunneridae</taxon>
        <taxon>Pentapetalae</taxon>
        <taxon>rosids</taxon>
        <taxon>fabids</taxon>
        <taxon>Fabales</taxon>
        <taxon>Fabaceae</taxon>
        <taxon>Caesalpinioideae</taxon>
        <taxon>Cassia clade</taxon>
        <taxon>Senna</taxon>
    </lineage>
</organism>
<dbReference type="EMBL" id="JAAIUW010000009">
    <property type="protein sequence ID" value="KAF7814558.1"/>
    <property type="molecule type" value="Genomic_DNA"/>
</dbReference>
<feature type="domain" description="Pectinesterase catalytic" evidence="8">
    <location>
        <begin position="7"/>
        <end position="120"/>
    </location>
</feature>
<dbReference type="SUPFAM" id="SSF51126">
    <property type="entry name" value="Pectin lyase-like"/>
    <property type="match status" value="1"/>
</dbReference>
<accession>A0A834T3J1</accession>
<comment type="pathway">
    <text evidence="2">Glycan metabolism; pectin degradation; 2-dehydro-3-deoxy-D-gluconate from pectin: step 1/5.</text>
</comment>
<dbReference type="PANTHER" id="PTHR31321">
    <property type="entry name" value="ACYL-COA THIOESTER HYDROLASE YBHC-RELATED"/>
    <property type="match status" value="1"/>
</dbReference>
<keyword evidence="5" id="KW-0964">Secreted</keyword>
<protein>
    <recommendedName>
        <fullName evidence="4">pectinesterase</fullName>
        <ecNumber evidence="4">3.1.1.11</ecNumber>
    </recommendedName>
</protein>
<dbReference type="UniPathway" id="UPA00545">
    <property type="reaction ID" value="UER00823"/>
</dbReference>
<dbReference type="InterPro" id="IPR011050">
    <property type="entry name" value="Pectin_lyase_fold/virulence"/>
</dbReference>
<dbReference type="GO" id="GO:0045490">
    <property type="term" value="P:pectin catabolic process"/>
    <property type="evidence" value="ECO:0007669"/>
    <property type="project" value="UniProtKB-UniPathway"/>
</dbReference>
<comment type="subcellular location">
    <subcellularLocation>
        <location evidence="1">Secreted</location>
        <location evidence="1">Cell wall</location>
    </subcellularLocation>
</comment>
<dbReference type="EC" id="3.1.1.11" evidence="4"/>
<comment type="caution">
    <text evidence="9">The sequence shown here is derived from an EMBL/GenBank/DDBJ whole genome shotgun (WGS) entry which is preliminary data.</text>
</comment>
<dbReference type="Gene3D" id="2.160.20.10">
    <property type="entry name" value="Single-stranded right-handed beta-helix, Pectin lyase-like"/>
    <property type="match status" value="1"/>
</dbReference>
<dbReference type="OrthoDB" id="1373757at2759"/>
<sequence length="161" mass="18080">MRIEKVQDRDGAVTAQVRSYEENTGFVFMNCSIGGNGRILLGRAWDNYSRVIFAFTSMSNVIARQGWNDFNNPSRDRTVFYGEYKCIGTGADMSMRPSYVQRLSDAQVSPFLIASYIDGDQWRFGHQVAETPARLPAKVFRPGGGRNTRVVPSGCSEHPDR</sequence>
<keyword evidence="5" id="KW-0134">Cell wall</keyword>
<dbReference type="PANTHER" id="PTHR31321:SF33">
    <property type="entry name" value="PECTINESTERASE 8-RELATED"/>
    <property type="match status" value="1"/>
</dbReference>
<keyword evidence="7" id="KW-0063">Aspartyl esterase</keyword>
<evidence type="ECO:0000256" key="6">
    <source>
        <dbReference type="ARBA" id="ARBA00022801"/>
    </source>
</evidence>
<evidence type="ECO:0000256" key="1">
    <source>
        <dbReference type="ARBA" id="ARBA00004191"/>
    </source>
</evidence>
<evidence type="ECO:0000256" key="7">
    <source>
        <dbReference type="ARBA" id="ARBA00023085"/>
    </source>
</evidence>
<dbReference type="AlphaFoldDB" id="A0A834T3J1"/>
<dbReference type="GO" id="GO:0042545">
    <property type="term" value="P:cell wall modification"/>
    <property type="evidence" value="ECO:0007669"/>
    <property type="project" value="InterPro"/>
</dbReference>
<evidence type="ECO:0000313" key="9">
    <source>
        <dbReference type="EMBL" id="KAF7814558.1"/>
    </source>
</evidence>
<keyword evidence="10" id="KW-1185">Reference proteome</keyword>
<dbReference type="Pfam" id="PF01095">
    <property type="entry name" value="Pectinesterase"/>
    <property type="match status" value="1"/>
</dbReference>
<evidence type="ECO:0000256" key="2">
    <source>
        <dbReference type="ARBA" id="ARBA00005184"/>
    </source>
</evidence>
<evidence type="ECO:0000256" key="3">
    <source>
        <dbReference type="ARBA" id="ARBA00008891"/>
    </source>
</evidence>
<evidence type="ECO:0000256" key="4">
    <source>
        <dbReference type="ARBA" id="ARBA00013229"/>
    </source>
</evidence>
<dbReference type="GO" id="GO:0030599">
    <property type="term" value="F:pectinesterase activity"/>
    <property type="evidence" value="ECO:0007669"/>
    <property type="project" value="UniProtKB-EC"/>
</dbReference>
<keyword evidence="6" id="KW-0378">Hydrolase</keyword>
<dbReference type="InterPro" id="IPR000070">
    <property type="entry name" value="Pectinesterase_cat"/>
</dbReference>